<dbReference type="InterPro" id="IPR002758">
    <property type="entry name" value="Cation_antiport_E"/>
</dbReference>
<keyword evidence="9" id="KW-1185">Reference proteome</keyword>
<feature type="transmembrane region" description="Helical" evidence="7">
    <location>
        <begin position="61"/>
        <end position="84"/>
    </location>
</feature>
<evidence type="ECO:0000256" key="6">
    <source>
        <dbReference type="ARBA" id="ARBA00023136"/>
    </source>
</evidence>
<evidence type="ECO:0000256" key="2">
    <source>
        <dbReference type="ARBA" id="ARBA00006228"/>
    </source>
</evidence>
<gene>
    <name evidence="8" type="ORF">ROR02_29440</name>
</gene>
<evidence type="ECO:0000313" key="8">
    <source>
        <dbReference type="EMBL" id="GEO82813.1"/>
    </source>
</evidence>
<dbReference type="PANTHER" id="PTHR34584:SF1">
    <property type="entry name" value="NA(+)_H(+) ANTIPORTER SUBUNIT E1"/>
    <property type="match status" value="1"/>
</dbReference>
<evidence type="ECO:0000313" key="9">
    <source>
        <dbReference type="Proteomes" id="UP000321567"/>
    </source>
</evidence>
<sequence>MTKAIALGTGLYALWLLLSGYWDDPLLVGLGALSAIAVAALAARLHLIDDEGVPLGRLPRILAYLPWLAWQVVLANLAVARAILAGPRAISPTLAVVPCSQKTDFGRMLYANSITLTPGTISVDVGPDAILVHALEAGGIDDLEAGAMDRRVRAVEGP</sequence>
<evidence type="ECO:0000256" key="5">
    <source>
        <dbReference type="ARBA" id="ARBA00022989"/>
    </source>
</evidence>
<keyword evidence="4 7" id="KW-0812">Transmembrane</keyword>
<evidence type="ECO:0000256" key="4">
    <source>
        <dbReference type="ARBA" id="ARBA00022692"/>
    </source>
</evidence>
<accession>A0A512HBI8</accession>
<dbReference type="EMBL" id="BJZO01000113">
    <property type="protein sequence ID" value="GEO82813.1"/>
    <property type="molecule type" value="Genomic_DNA"/>
</dbReference>
<proteinExistence type="inferred from homology"/>
<keyword evidence="5 7" id="KW-1133">Transmembrane helix</keyword>
<dbReference type="Pfam" id="PF01899">
    <property type="entry name" value="MNHE"/>
    <property type="match status" value="1"/>
</dbReference>
<dbReference type="RefSeq" id="WP_147164841.1">
    <property type="nucleotide sequence ID" value="NZ_BJZO01000113.1"/>
</dbReference>
<comment type="subcellular location">
    <subcellularLocation>
        <location evidence="1">Cell membrane</location>
        <topology evidence="1">Multi-pass membrane protein</topology>
    </subcellularLocation>
</comment>
<keyword evidence="3" id="KW-1003">Cell membrane</keyword>
<dbReference type="OrthoDB" id="9807187at2"/>
<dbReference type="GO" id="GO:0005886">
    <property type="term" value="C:plasma membrane"/>
    <property type="evidence" value="ECO:0007669"/>
    <property type="project" value="UniProtKB-SubCell"/>
</dbReference>
<evidence type="ECO:0000256" key="7">
    <source>
        <dbReference type="SAM" id="Phobius"/>
    </source>
</evidence>
<evidence type="ECO:0000256" key="1">
    <source>
        <dbReference type="ARBA" id="ARBA00004651"/>
    </source>
</evidence>
<dbReference type="AlphaFoldDB" id="A0A512HBI8"/>
<dbReference type="GO" id="GO:0008324">
    <property type="term" value="F:monoatomic cation transmembrane transporter activity"/>
    <property type="evidence" value="ECO:0007669"/>
    <property type="project" value="InterPro"/>
</dbReference>
<protein>
    <submittedName>
        <fullName evidence="8">Cation transporter</fullName>
    </submittedName>
</protein>
<comment type="similarity">
    <text evidence="2">Belongs to the CPA3 antiporters (TC 2.A.63) subunit E family.</text>
</comment>
<evidence type="ECO:0000256" key="3">
    <source>
        <dbReference type="ARBA" id="ARBA00022475"/>
    </source>
</evidence>
<feature type="transmembrane region" description="Helical" evidence="7">
    <location>
        <begin position="30"/>
        <end position="49"/>
    </location>
</feature>
<dbReference type="Proteomes" id="UP000321567">
    <property type="component" value="Unassembled WGS sequence"/>
</dbReference>
<organism evidence="8 9">
    <name type="scientific">Pararhodospirillum oryzae</name>
    <dbReference type="NCBI Taxonomy" id="478448"/>
    <lineage>
        <taxon>Bacteria</taxon>
        <taxon>Pseudomonadati</taxon>
        <taxon>Pseudomonadota</taxon>
        <taxon>Alphaproteobacteria</taxon>
        <taxon>Rhodospirillales</taxon>
        <taxon>Rhodospirillaceae</taxon>
        <taxon>Pararhodospirillum</taxon>
    </lineage>
</organism>
<keyword evidence="6 7" id="KW-0472">Membrane</keyword>
<reference evidence="8 9" key="1">
    <citation type="submission" date="2019-07" db="EMBL/GenBank/DDBJ databases">
        <title>Whole genome shotgun sequence of Rhodospirillum oryzae NBRC 107573.</title>
        <authorList>
            <person name="Hosoyama A."/>
            <person name="Uohara A."/>
            <person name="Ohji S."/>
            <person name="Ichikawa N."/>
        </authorList>
    </citation>
    <scope>NUCLEOTIDE SEQUENCE [LARGE SCALE GENOMIC DNA]</scope>
    <source>
        <strain evidence="8 9">NBRC 107573</strain>
    </source>
</reference>
<dbReference type="PANTHER" id="PTHR34584">
    <property type="entry name" value="NA(+)/H(+) ANTIPORTER SUBUNIT E1"/>
    <property type="match status" value="1"/>
</dbReference>
<name>A0A512HBI8_9PROT</name>
<comment type="caution">
    <text evidence="8">The sequence shown here is derived from an EMBL/GenBank/DDBJ whole genome shotgun (WGS) entry which is preliminary data.</text>
</comment>